<protein>
    <recommendedName>
        <fullName evidence="4">DUF2231 domain-containing protein</fullName>
    </recommendedName>
</protein>
<evidence type="ECO:0000313" key="2">
    <source>
        <dbReference type="EMBL" id="MFC6707068.1"/>
    </source>
</evidence>
<dbReference type="EMBL" id="JBHSWH010000001">
    <property type="protein sequence ID" value="MFC6707068.1"/>
    <property type="molecule type" value="Genomic_DNA"/>
</dbReference>
<keyword evidence="3" id="KW-1185">Reference proteome</keyword>
<evidence type="ECO:0008006" key="4">
    <source>
        <dbReference type="Google" id="ProtNLM"/>
    </source>
</evidence>
<dbReference type="Proteomes" id="UP001596298">
    <property type="component" value="Unassembled WGS sequence"/>
</dbReference>
<feature type="transmembrane region" description="Helical" evidence="1">
    <location>
        <begin position="58"/>
        <end position="77"/>
    </location>
</feature>
<evidence type="ECO:0000256" key="1">
    <source>
        <dbReference type="SAM" id="Phobius"/>
    </source>
</evidence>
<keyword evidence="1" id="KW-0812">Transmembrane</keyword>
<feature type="transmembrane region" description="Helical" evidence="1">
    <location>
        <begin position="28"/>
        <end position="46"/>
    </location>
</feature>
<accession>A0ABW2AJF7</accession>
<proteinExistence type="predicted"/>
<organism evidence="2 3">
    <name type="scientific">Flexivirga alba</name>
    <dbReference type="NCBI Taxonomy" id="702742"/>
    <lineage>
        <taxon>Bacteria</taxon>
        <taxon>Bacillati</taxon>
        <taxon>Actinomycetota</taxon>
        <taxon>Actinomycetes</taxon>
        <taxon>Micrococcales</taxon>
        <taxon>Dermacoccaceae</taxon>
        <taxon>Flexivirga</taxon>
    </lineage>
</organism>
<comment type="caution">
    <text evidence="2">The sequence shown here is derived from an EMBL/GenBank/DDBJ whole genome shotgun (WGS) entry which is preliminary data.</text>
</comment>
<reference evidence="3" key="1">
    <citation type="journal article" date="2019" name="Int. J. Syst. Evol. Microbiol.">
        <title>The Global Catalogue of Microorganisms (GCM) 10K type strain sequencing project: providing services to taxonomists for standard genome sequencing and annotation.</title>
        <authorList>
            <consortium name="The Broad Institute Genomics Platform"/>
            <consortium name="The Broad Institute Genome Sequencing Center for Infectious Disease"/>
            <person name="Wu L."/>
            <person name="Ma J."/>
        </authorList>
    </citation>
    <scope>NUCLEOTIDE SEQUENCE [LARGE SCALE GENOMIC DNA]</scope>
    <source>
        <strain evidence="3">CCUG 58127</strain>
    </source>
</reference>
<name>A0ABW2AJF7_9MICO</name>
<dbReference type="RefSeq" id="WP_382403737.1">
    <property type="nucleotide sequence ID" value="NZ_JBHSWH010000001.1"/>
</dbReference>
<keyword evidence="1" id="KW-0472">Membrane</keyword>
<gene>
    <name evidence="2" type="ORF">ACFQDH_17865</name>
</gene>
<keyword evidence="1" id="KW-1133">Transmembrane helix</keyword>
<evidence type="ECO:0000313" key="3">
    <source>
        <dbReference type="Proteomes" id="UP001596298"/>
    </source>
</evidence>
<sequence>MRALLSAWPTAVTGLAELASADRRELRIGAVHVLANTTGFALYLASYRARKRNHHGRGAAIGLAGLACVGAGGYFGGHLASVRKMSSVNPAFQHVGRDA</sequence>